<dbReference type="EMBL" id="OQ749652">
    <property type="protein sequence ID" value="WIC39576.1"/>
    <property type="molecule type" value="Genomic_DNA"/>
</dbReference>
<proteinExistence type="predicted"/>
<organism evidence="1 2">
    <name type="scientific">Phage Phass-1</name>
    <dbReference type="NCBI Taxonomy" id="3043662"/>
    <lineage>
        <taxon>Viruses</taxon>
        <taxon>Duplodnaviria</taxon>
        <taxon>Heunggongvirae</taxon>
        <taxon>Uroviricota</taxon>
        <taxon>Caudoviricetes</taxon>
        <taxon>Caudoviricetes code 15 clade</taxon>
    </lineage>
</organism>
<sequence length="65" mass="7208">MQEYTEYLVRGESNIAEMVENTEAILAQDPLPNAVEDYDDFAALERELLGDIADIEEGQGNATTD</sequence>
<reference evidence="1" key="1">
    <citation type="submission" date="2023-04" db="EMBL/GenBank/DDBJ databases">
        <title>Bacteriophage Phass-1 Discovered in the Human Gut Virome - the Founding Member of the Proposed New Family Phassviridae.</title>
        <authorList>
            <person name="Tikunov A.Y."/>
            <person name="Morozova V.V."/>
            <person name="Chechushkov A.V."/>
            <person name="Tikunova N.V."/>
        </authorList>
    </citation>
    <scope>NUCLEOTIDE SEQUENCE</scope>
</reference>
<protein>
    <submittedName>
        <fullName evidence="1">Uncharacterized protein</fullName>
    </submittedName>
</protein>
<dbReference type="Proteomes" id="UP001237988">
    <property type="component" value="Segment"/>
</dbReference>
<evidence type="ECO:0000313" key="1">
    <source>
        <dbReference type="EMBL" id="WIC39576.1"/>
    </source>
</evidence>
<accession>A0AAF0LYE9</accession>
<name>A0AAF0LYE9_9CAUD</name>
<evidence type="ECO:0000313" key="2">
    <source>
        <dbReference type="Proteomes" id="UP001237988"/>
    </source>
</evidence>